<sequence>MHAATFASAAAFAALACTAFASPTPGVIVAKCPEKANETSSAFTANVPSAMVQDGHVYDKTAAARVMAQSTPTGSGAFNSAPTLSFAPYADDTGLGNKFGCLVETKSNVADVSQVVEKLEDDVKEVSALQESLAIMAKVLFAVFIGLFHCVGKVNLQAQPYLPKRAPPWPKHVPHHGEPAEFDQVYDIGSFECTFHDTPQKWFDVQHKLPCDSLLRFCVSPTLDGRADNQLERVAKELAIVSNLMKSLVIMARVLGAIVVGFGHILAPGLRFSIRYRIARRATTIQEYYDMMEDTGHELTFWSRIALAMGLME</sequence>
<evidence type="ECO:0000313" key="2">
    <source>
        <dbReference type="Proteomes" id="UP001320706"/>
    </source>
</evidence>
<comment type="caution">
    <text evidence="1">The sequence shown here is derived from an EMBL/GenBank/DDBJ whole genome shotgun (WGS) entry which is preliminary data.</text>
</comment>
<keyword evidence="2" id="KW-1185">Reference proteome</keyword>
<protein>
    <submittedName>
        <fullName evidence="1">Uncharacterized protein</fullName>
    </submittedName>
</protein>
<evidence type="ECO:0000313" key="1">
    <source>
        <dbReference type="EMBL" id="KAK8205664.1"/>
    </source>
</evidence>
<accession>A0ACC3SAP8</accession>
<name>A0ACC3SAP8_9PEZI</name>
<gene>
    <name evidence="1" type="ORF">M8818_004841</name>
</gene>
<organism evidence="1 2">
    <name type="scientific">Zalaria obscura</name>
    <dbReference type="NCBI Taxonomy" id="2024903"/>
    <lineage>
        <taxon>Eukaryota</taxon>
        <taxon>Fungi</taxon>
        <taxon>Dikarya</taxon>
        <taxon>Ascomycota</taxon>
        <taxon>Pezizomycotina</taxon>
        <taxon>Dothideomycetes</taxon>
        <taxon>Dothideomycetidae</taxon>
        <taxon>Dothideales</taxon>
        <taxon>Zalariaceae</taxon>
        <taxon>Zalaria</taxon>
    </lineage>
</organism>
<reference evidence="1" key="1">
    <citation type="submission" date="2024-02" db="EMBL/GenBank/DDBJ databases">
        <title>Metagenome Assembled Genome of Zalaria obscura JY119.</title>
        <authorList>
            <person name="Vighnesh L."/>
            <person name="Jagadeeshwari U."/>
            <person name="Venkata Ramana C."/>
            <person name="Sasikala C."/>
        </authorList>
    </citation>
    <scope>NUCLEOTIDE SEQUENCE</scope>
    <source>
        <strain evidence="1">JY119</strain>
    </source>
</reference>
<dbReference type="Proteomes" id="UP001320706">
    <property type="component" value="Unassembled WGS sequence"/>
</dbReference>
<proteinExistence type="predicted"/>
<dbReference type="EMBL" id="JAMKPW020000023">
    <property type="protein sequence ID" value="KAK8205664.1"/>
    <property type="molecule type" value="Genomic_DNA"/>
</dbReference>